<reference evidence="3" key="1">
    <citation type="journal article" date="2019" name="Int. J. Syst. Evol. Microbiol.">
        <title>The Global Catalogue of Microorganisms (GCM) 10K type strain sequencing project: providing services to taxonomists for standard genome sequencing and annotation.</title>
        <authorList>
            <consortium name="The Broad Institute Genomics Platform"/>
            <consortium name="The Broad Institute Genome Sequencing Center for Infectious Disease"/>
            <person name="Wu L."/>
            <person name="Ma J."/>
        </authorList>
    </citation>
    <scope>NUCLEOTIDE SEQUENCE [LARGE SCALE GENOMIC DNA]</scope>
    <source>
        <strain evidence="3">KCTC 42585</strain>
    </source>
</reference>
<dbReference type="RefSeq" id="WP_380747787.1">
    <property type="nucleotide sequence ID" value="NZ_JBHULT010000005.1"/>
</dbReference>
<keyword evidence="1" id="KW-0472">Membrane</keyword>
<dbReference type="PANTHER" id="PTHR23416">
    <property type="entry name" value="SIALIC ACID SYNTHASE-RELATED"/>
    <property type="match status" value="1"/>
</dbReference>
<dbReference type="Proteomes" id="UP001597468">
    <property type="component" value="Unassembled WGS sequence"/>
</dbReference>
<accession>A0ABW5IUZ5</accession>
<dbReference type="CDD" id="cd04647">
    <property type="entry name" value="LbH_MAT_like"/>
    <property type="match status" value="1"/>
</dbReference>
<dbReference type="InterPro" id="IPR011004">
    <property type="entry name" value="Trimer_LpxA-like_sf"/>
</dbReference>
<evidence type="ECO:0000313" key="3">
    <source>
        <dbReference type="Proteomes" id="UP001597468"/>
    </source>
</evidence>
<dbReference type="InterPro" id="IPR051159">
    <property type="entry name" value="Hexapeptide_acetyltransf"/>
</dbReference>
<gene>
    <name evidence="2" type="ORF">ACFSTG_01570</name>
</gene>
<sequence length="188" mass="20878">MKGRNSFGKFNFIFKPIYLIISTLPDFFVKFMWSLILPFDGYVFKAFRYCILKAKAKKVGDNVSISANVKIKYWEKFSCGSNVSIHDFCYIDCDGGVTIGDNVSIAHSSSLISANHTWELVKTPIKYNPLIKKGIIIKDDVWVGCGVRILDGVNIEERTVVAAGSILNKNFPGECVVGGVPAKILKTI</sequence>
<dbReference type="Gene3D" id="2.160.10.10">
    <property type="entry name" value="Hexapeptide repeat proteins"/>
    <property type="match status" value="1"/>
</dbReference>
<keyword evidence="1" id="KW-0812">Transmembrane</keyword>
<evidence type="ECO:0000256" key="1">
    <source>
        <dbReference type="SAM" id="Phobius"/>
    </source>
</evidence>
<keyword evidence="2" id="KW-0012">Acyltransferase</keyword>
<organism evidence="2 3">
    <name type="scientific">Salinimicrobium flavum</name>
    <dbReference type="NCBI Taxonomy" id="1737065"/>
    <lineage>
        <taxon>Bacteria</taxon>
        <taxon>Pseudomonadati</taxon>
        <taxon>Bacteroidota</taxon>
        <taxon>Flavobacteriia</taxon>
        <taxon>Flavobacteriales</taxon>
        <taxon>Flavobacteriaceae</taxon>
        <taxon>Salinimicrobium</taxon>
    </lineage>
</organism>
<name>A0ABW5IUZ5_9FLAO</name>
<keyword evidence="3" id="KW-1185">Reference proteome</keyword>
<dbReference type="EMBL" id="JBHULT010000005">
    <property type="protein sequence ID" value="MFD2516574.1"/>
    <property type="molecule type" value="Genomic_DNA"/>
</dbReference>
<proteinExistence type="predicted"/>
<comment type="caution">
    <text evidence="2">The sequence shown here is derived from an EMBL/GenBank/DDBJ whole genome shotgun (WGS) entry which is preliminary data.</text>
</comment>
<keyword evidence="1" id="KW-1133">Transmembrane helix</keyword>
<keyword evidence="2" id="KW-0808">Transferase</keyword>
<protein>
    <submittedName>
        <fullName evidence="2">Acyltransferase</fullName>
    </submittedName>
</protein>
<dbReference type="SUPFAM" id="SSF51161">
    <property type="entry name" value="Trimeric LpxA-like enzymes"/>
    <property type="match status" value="1"/>
</dbReference>
<feature type="transmembrane region" description="Helical" evidence="1">
    <location>
        <begin position="12"/>
        <end position="33"/>
    </location>
</feature>
<evidence type="ECO:0000313" key="2">
    <source>
        <dbReference type="EMBL" id="MFD2516574.1"/>
    </source>
</evidence>
<dbReference type="GO" id="GO:0016746">
    <property type="term" value="F:acyltransferase activity"/>
    <property type="evidence" value="ECO:0007669"/>
    <property type="project" value="UniProtKB-KW"/>
</dbReference>